<dbReference type="Gene3D" id="3.40.80.10">
    <property type="entry name" value="Peptidoglycan recognition protein-like"/>
    <property type="match status" value="1"/>
</dbReference>
<dbReference type="EC" id="3.5.1.28" evidence="3"/>
<evidence type="ECO:0000313" key="4">
    <source>
        <dbReference type="Proteomes" id="UP001272515"/>
    </source>
</evidence>
<dbReference type="PANTHER" id="PTHR11022:SF41">
    <property type="entry name" value="PEPTIDOGLYCAN-RECOGNITION PROTEIN LC-RELATED"/>
    <property type="match status" value="1"/>
</dbReference>
<evidence type="ECO:0000256" key="1">
    <source>
        <dbReference type="ARBA" id="ARBA00007553"/>
    </source>
</evidence>
<dbReference type="InterPro" id="IPR002502">
    <property type="entry name" value="Amidase_domain"/>
</dbReference>
<keyword evidence="3" id="KW-0378">Hydrolase</keyword>
<dbReference type="RefSeq" id="WP_317329236.1">
    <property type="nucleotide sequence ID" value="NZ_JAWJZA010000009.1"/>
</dbReference>
<proteinExistence type="inferred from homology"/>
<dbReference type="SMART" id="SM00701">
    <property type="entry name" value="PGRP"/>
    <property type="match status" value="1"/>
</dbReference>
<protein>
    <submittedName>
        <fullName evidence="3">N-acetylmuramoyl-L-alanine amidase</fullName>
        <ecNumber evidence="3">3.5.1.28</ecNumber>
    </submittedName>
</protein>
<dbReference type="PANTHER" id="PTHR11022">
    <property type="entry name" value="PEPTIDOGLYCAN RECOGNITION PROTEIN"/>
    <property type="match status" value="1"/>
</dbReference>
<name>A0ABU3Z6N6_9FIRM</name>
<evidence type="ECO:0000313" key="3">
    <source>
        <dbReference type="EMBL" id="MDV5087376.1"/>
    </source>
</evidence>
<evidence type="ECO:0000259" key="2">
    <source>
        <dbReference type="SMART" id="SM00701"/>
    </source>
</evidence>
<sequence length="173" mass="19001">MVMPVMAEDIATNQFVIPTTMPPLEPCIENPTFTVTDAPDSVVSSVKDGMENLPVYDPNNDTAPKEYLMIVEPHHKFQEPLKVRPETDGIVIHHVAIPSGDISSQAIHKAHLKNGWAGIGYHFVIRKDGTIERGRPLSVVGTHAQGDNLHTIGICMAGNFEKEYVGLSNIMHL</sequence>
<dbReference type="InterPro" id="IPR006619">
    <property type="entry name" value="PGRP_domain_met/bac"/>
</dbReference>
<accession>A0ABU3Z6N6</accession>
<dbReference type="InterPro" id="IPR015510">
    <property type="entry name" value="PGRP"/>
</dbReference>
<organism evidence="3 4">
    <name type="scientific">Veillonella absiana</name>
    <dbReference type="NCBI Taxonomy" id="3079305"/>
    <lineage>
        <taxon>Bacteria</taxon>
        <taxon>Bacillati</taxon>
        <taxon>Bacillota</taxon>
        <taxon>Negativicutes</taxon>
        <taxon>Veillonellales</taxon>
        <taxon>Veillonellaceae</taxon>
        <taxon>Veillonella</taxon>
    </lineage>
</organism>
<comment type="similarity">
    <text evidence="1">Belongs to the N-acetylmuramoyl-L-alanine amidase 2 family.</text>
</comment>
<dbReference type="InterPro" id="IPR036505">
    <property type="entry name" value="Amidase/PGRP_sf"/>
</dbReference>
<dbReference type="SUPFAM" id="SSF55846">
    <property type="entry name" value="N-acetylmuramoyl-L-alanine amidase-like"/>
    <property type="match status" value="1"/>
</dbReference>
<dbReference type="Proteomes" id="UP001272515">
    <property type="component" value="Unassembled WGS sequence"/>
</dbReference>
<comment type="caution">
    <text evidence="3">The sequence shown here is derived from an EMBL/GenBank/DDBJ whole genome shotgun (WGS) entry which is preliminary data.</text>
</comment>
<dbReference type="Pfam" id="PF01510">
    <property type="entry name" value="Amidase_2"/>
    <property type="match status" value="1"/>
</dbReference>
<dbReference type="EMBL" id="JAWJZB010000001">
    <property type="protein sequence ID" value="MDV5087376.1"/>
    <property type="molecule type" value="Genomic_DNA"/>
</dbReference>
<keyword evidence="4" id="KW-1185">Reference proteome</keyword>
<reference evidence="3 4" key="1">
    <citation type="submission" date="2023-10" db="EMBL/GenBank/DDBJ databases">
        <title>Veillonella sp. nov., isolated from a pig farm feces dump.</title>
        <authorList>
            <person name="Chang Y.-H."/>
        </authorList>
    </citation>
    <scope>NUCLEOTIDE SEQUENCE [LARGE SCALE GENOMIC DNA]</scope>
    <source>
        <strain evidence="3 4">YH-vei2233</strain>
    </source>
</reference>
<gene>
    <name evidence="3" type="ORF">RVY80_00710</name>
</gene>
<feature type="domain" description="Peptidoglycan recognition protein family" evidence="2">
    <location>
        <begin position="69"/>
        <end position="171"/>
    </location>
</feature>
<dbReference type="CDD" id="cd06583">
    <property type="entry name" value="PGRP"/>
    <property type="match status" value="1"/>
</dbReference>
<dbReference type="GO" id="GO:0008745">
    <property type="term" value="F:N-acetylmuramoyl-L-alanine amidase activity"/>
    <property type="evidence" value="ECO:0007669"/>
    <property type="project" value="UniProtKB-EC"/>
</dbReference>